<comment type="caution">
    <text evidence="2">The sequence shown here is derived from an EMBL/GenBank/DDBJ whole genome shotgun (WGS) entry which is preliminary data.</text>
</comment>
<dbReference type="KEGG" id="mfol:DXT68_14245"/>
<dbReference type="EMBL" id="JYIU01000041">
    <property type="protein sequence ID" value="KJL21128.1"/>
    <property type="molecule type" value="Genomic_DNA"/>
</dbReference>
<name>A0A0F0KJT6_9MICO</name>
<proteinExistence type="predicted"/>
<accession>A0A0F0KJT6</accession>
<reference evidence="2 3" key="1">
    <citation type="submission" date="2015-02" db="EMBL/GenBank/DDBJ databases">
        <title>Draft genome sequences of ten Microbacterium spp. with emphasis on heavy metal contaminated environments.</title>
        <authorList>
            <person name="Corretto E."/>
        </authorList>
    </citation>
    <scope>NUCLEOTIDE SEQUENCE [LARGE SCALE GENOMIC DNA]</scope>
    <source>
        <strain evidence="2 3">DSM 12966</strain>
    </source>
</reference>
<keyword evidence="1" id="KW-0812">Transmembrane</keyword>
<evidence type="ECO:0000313" key="2">
    <source>
        <dbReference type="EMBL" id="KJL21128.1"/>
    </source>
</evidence>
<evidence type="ECO:0000313" key="3">
    <source>
        <dbReference type="Proteomes" id="UP000033572"/>
    </source>
</evidence>
<dbReference type="Proteomes" id="UP000033572">
    <property type="component" value="Unassembled WGS sequence"/>
</dbReference>
<gene>
    <name evidence="2" type="ORF">RN50_01812</name>
</gene>
<dbReference type="AlphaFoldDB" id="A0A0F0KJT6"/>
<feature type="transmembrane region" description="Helical" evidence="1">
    <location>
        <begin position="50"/>
        <end position="70"/>
    </location>
</feature>
<dbReference type="GeneID" id="94445558"/>
<keyword evidence="3" id="KW-1185">Reference proteome</keyword>
<feature type="transmembrane region" description="Helical" evidence="1">
    <location>
        <begin position="91"/>
        <end position="115"/>
    </location>
</feature>
<dbReference type="PATRIC" id="fig|104336.4.peg.1851"/>
<feature type="transmembrane region" description="Helical" evidence="1">
    <location>
        <begin position="149"/>
        <end position="169"/>
    </location>
</feature>
<sequence>MGSDRRAPGPGRSEAGSHRSEALKERIYVTFTALVVTVASARDVEHQTVGGAASTLALTVLGTLLAVFVADLTASMVTRAALPTGVEIRRMLFVSFGSLGVIVAPMIILGFSAFGQLSLSSALRLTAIVLVATLVVITLIAIFRVRAALWVKLIVLASVALLGVAVLAVELSIH</sequence>
<dbReference type="RefSeq" id="WP_045254173.1">
    <property type="nucleotide sequence ID" value="NZ_CP031425.1"/>
</dbReference>
<evidence type="ECO:0000256" key="1">
    <source>
        <dbReference type="SAM" id="Phobius"/>
    </source>
</evidence>
<organism evidence="2 3">
    <name type="scientific">Microbacterium foliorum</name>
    <dbReference type="NCBI Taxonomy" id="104336"/>
    <lineage>
        <taxon>Bacteria</taxon>
        <taxon>Bacillati</taxon>
        <taxon>Actinomycetota</taxon>
        <taxon>Actinomycetes</taxon>
        <taxon>Micrococcales</taxon>
        <taxon>Microbacteriaceae</taxon>
        <taxon>Microbacterium</taxon>
    </lineage>
</organism>
<protein>
    <submittedName>
        <fullName evidence="2">Uncharacterized protein</fullName>
    </submittedName>
</protein>
<keyword evidence="1" id="KW-1133">Transmembrane helix</keyword>
<keyword evidence="1" id="KW-0472">Membrane</keyword>
<feature type="transmembrane region" description="Helical" evidence="1">
    <location>
        <begin position="121"/>
        <end position="142"/>
    </location>
</feature>